<protein>
    <submittedName>
        <fullName evidence="1">Uncharacterized protein</fullName>
    </submittedName>
</protein>
<proteinExistence type="predicted"/>
<reference evidence="1 2" key="1">
    <citation type="journal article" date="2016" name="Mol. Biol. Evol.">
        <title>Comparative Genomics of Early-Diverging Mushroom-Forming Fungi Provides Insights into the Origins of Lignocellulose Decay Capabilities.</title>
        <authorList>
            <person name="Nagy L.G."/>
            <person name="Riley R."/>
            <person name="Tritt A."/>
            <person name="Adam C."/>
            <person name="Daum C."/>
            <person name="Floudas D."/>
            <person name="Sun H."/>
            <person name="Yadav J.S."/>
            <person name="Pangilinan J."/>
            <person name="Larsson K.H."/>
            <person name="Matsuura K."/>
            <person name="Barry K."/>
            <person name="Labutti K."/>
            <person name="Kuo R."/>
            <person name="Ohm R.A."/>
            <person name="Bhattacharya S.S."/>
            <person name="Shirouzu T."/>
            <person name="Yoshinaga Y."/>
            <person name="Martin F.M."/>
            <person name="Grigoriev I.V."/>
            <person name="Hibbett D.S."/>
        </authorList>
    </citation>
    <scope>NUCLEOTIDE SEQUENCE [LARGE SCALE GENOMIC DNA]</scope>
    <source>
        <strain evidence="1 2">CBS 109695</strain>
    </source>
</reference>
<organism evidence="1 2">
    <name type="scientific">Athelia psychrophila</name>
    <dbReference type="NCBI Taxonomy" id="1759441"/>
    <lineage>
        <taxon>Eukaryota</taxon>
        <taxon>Fungi</taxon>
        <taxon>Dikarya</taxon>
        <taxon>Basidiomycota</taxon>
        <taxon>Agaricomycotina</taxon>
        <taxon>Agaricomycetes</taxon>
        <taxon>Agaricomycetidae</taxon>
        <taxon>Atheliales</taxon>
        <taxon>Atheliaceae</taxon>
        <taxon>Athelia</taxon>
    </lineage>
</organism>
<evidence type="ECO:0000313" key="1">
    <source>
        <dbReference type="EMBL" id="KZP19379.1"/>
    </source>
</evidence>
<gene>
    <name evidence="1" type="ORF">FIBSPDRAFT_1045567</name>
</gene>
<dbReference type="Proteomes" id="UP000076532">
    <property type="component" value="Unassembled WGS sequence"/>
</dbReference>
<keyword evidence="2" id="KW-1185">Reference proteome</keyword>
<dbReference type="AlphaFoldDB" id="A0A166HYJ8"/>
<sequence length="159" mass="17836">MPPVLRMGGEVDVVGAGPGGEYRPGFDPDAIPTRRTVSRTSGLCLRYVPIRPTQFIRPFNRIHANAVTRREFLLHRRHAVAGVGKLLSCLGSSLHLSPRQRTPTSPDPLHLTLSAISTPFNFCSWIRLAHIRQFIVANLCHHSSNHPPFLLFRLTRSKF</sequence>
<name>A0A166HYJ8_9AGAM</name>
<accession>A0A166HYJ8</accession>
<evidence type="ECO:0000313" key="2">
    <source>
        <dbReference type="Proteomes" id="UP000076532"/>
    </source>
</evidence>
<dbReference type="EMBL" id="KV417564">
    <property type="protein sequence ID" value="KZP19379.1"/>
    <property type="molecule type" value="Genomic_DNA"/>
</dbReference>